<name>A0A852ZTS8_9ACTN</name>
<dbReference type="RefSeq" id="WP_312892597.1">
    <property type="nucleotide sequence ID" value="NZ_JACBZD010000001.1"/>
</dbReference>
<evidence type="ECO:0000256" key="1">
    <source>
        <dbReference type="SAM" id="SignalP"/>
    </source>
</evidence>
<accession>A0A852ZTS8</accession>
<organism evidence="2 3">
    <name type="scientific">Allostreptomyces psammosilenae</name>
    <dbReference type="NCBI Taxonomy" id="1892865"/>
    <lineage>
        <taxon>Bacteria</taxon>
        <taxon>Bacillati</taxon>
        <taxon>Actinomycetota</taxon>
        <taxon>Actinomycetes</taxon>
        <taxon>Kitasatosporales</taxon>
        <taxon>Streptomycetaceae</taxon>
        <taxon>Allostreptomyces</taxon>
    </lineage>
</organism>
<gene>
    <name evidence="2" type="ORF">FHU37_002749</name>
</gene>
<dbReference type="Proteomes" id="UP000567795">
    <property type="component" value="Unassembled WGS sequence"/>
</dbReference>
<protein>
    <submittedName>
        <fullName evidence="2">Uncharacterized protein</fullName>
    </submittedName>
</protein>
<feature type="chain" id="PRO_5039324678" evidence="1">
    <location>
        <begin position="33"/>
        <end position="215"/>
    </location>
</feature>
<evidence type="ECO:0000313" key="3">
    <source>
        <dbReference type="Proteomes" id="UP000567795"/>
    </source>
</evidence>
<dbReference type="AlphaFoldDB" id="A0A852ZTS8"/>
<dbReference type="EMBL" id="JACBZD010000001">
    <property type="protein sequence ID" value="NYI05806.1"/>
    <property type="molecule type" value="Genomic_DNA"/>
</dbReference>
<feature type="signal peptide" evidence="1">
    <location>
        <begin position="1"/>
        <end position="32"/>
    </location>
</feature>
<proteinExistence type="predicted"/>
<sequence length="215" mass="21993">MSPSSIRSRRRPRVRRAAAATAVVALTVVTGANTSATASSGRPAETARVQGSAEIHYAFAPDDTIHFAVDAVAAPFSRPYPGVPGAEAGLPTDARGTISWSHRVAATGEVLASEAAVDCLVTGGRTATVTAVITEVNAPRLNDTIGQRVGISVQDGGRGARHDRLGFSWGVANLDVDEGGNLTAGRTGTCMAPAPFAPVTDGGFTVHHSDLPTGR</sequence>
<evidence type="ECO:0000313" key="2">
    <source>
        <dbReference type="EMBL" id="NYI05806.1"/>
    </source>
</evidence>
<comment type="caution">
    <text evidence="2">The sequence shown here is derived from an EMBL/GenBank/DDBJ whole genome shotgun (WGS) entry which is preliminary data.</text>
</comment>
<keyword evidence="3" id="KW-1185">Reference proteome</keyword>
<keyword evidence="1" id="KW-0732">Signal</keyword>
<reference evidence="2 3" key="1">
    <citation type="submission" date="2020-07" db="EMBL/GenBank/DDBJ databases">
        <title>Sequencing the genomes of 1000 actinobacteria strains.</title>
        <authorList>
            <person name="Klenk H.-P."/>
        </authorList>
    </citation>
    <scope>NUCLEOTIDE SEQUENCE [LARGE SCALE GENOMIC DNA]</scope>
    <source>
        <strain evidence="2 3">DSM 42178</strain>
    </source>
</reference>